<evidence type="ECO:0000259" key="2">
    <source>
        <dbReference type="PROSITE" id="PS51819"/>
    </source>
</evidence>
<accession>A0A371X8X3</accession>
<dbReference type="PANTHER" id="PTHR43048:SF6">
    <property type="entry name" value="BLR8189 PROTEIN"/>
    <property type="match status" value="1"/>
</dbReference>
<dbReference type="GO" id="GO:0004493">
    <property type="term" value="F:methylmalonyl-CoA epimerase activity"/>
    <property type="evidence" value="ECO:0007669"/>
    <property type="project" value="TreeGrafter"/>
</dbReference>
<evidence type="ECO:0000313" key="3">
    <source>
        <dbReference type="EMBL" id="RFC65673.1"/>
    </source>
</evidence>
<name>A0A371X8X3_9HYPH</name>
<comment type="caution">
    <text evidence="3">The sequence shown here is derived from an EMBL/GenBank/DDBJ whole genome shotgun (WGS) entry which is preliminary data.</text>
</comment>
<feature type="domain" description="VOC" evidence="2">
    <location>
        <begin position="14"/>
        <end position="157"/>
    </location>
</feature>
<dbReference type="GO" id="GO:0046872">
    <property type="term" value="F:metal ion binding"/>
    <property type="evidence" value="ECO:0007669"/>
    <property type="project" value="UniProtKB-KW"/>
</dbReference>
<dbReference type="SUPFAM" id="SSF54593">
    <property type="entry name" value="Glyoxalase/Bleomycin resistance protein/Dihydroxybiphenyl dioxygenase"/>
    <property type="match status" value="1"/>
</dbReference>
<protein>
    <submittedName>
        <fullName evidence="3">VOC family protein</fullName>
    </submittedName>
</protein>
<dbReference type="PROSITE" id="PS51819">
    <property type="entry name" value="VOC"/>
    <property type="match status" value="1"/>
</dbReference>
<dbReference type="AlphaFoldDB" id="A0A371X8X3"/>
<dbReference type="InterPro" id="IPR051785">
    <property type="entry name" value="MMCE/EMCE_epimerase"/>
</dbReference>
<dbReference type="Gene3D" id="3.10.180.10">
    <property type="entry name" value="2,3-Dihydroxybiphenyl 1,2-Dioxygenase, domain 1"/>
    <property type="match status" value="1"/>
</dbReference>
<dbReference type="InterPro" id="IPR037523">
    <property type="entry name" value="VOC_core"/>
</dbReference>
<organism evidence="3 4">
    <name type="scientific">Mesorhizobium denitrificans</name>
    <dbReference type="NCBI Taxonomy" id="2294114"/>
    <lineage>
        <taxon>Bacteria</taxon>
        <taxon>Pseudomonadati</taxon>
        <taxon>Pseudomonadota</taxon>
        <taxon>Alphaproteobacteria</taxon>
        <taxon>Hyphomicrobiales</taxon>
        <taxon>Phyllobacteriaceae</taxon>
        <taxon>Mesorhizobium</taxon>
    </lineage>
</organism>
<reference evidence="4" key="1">
    <citation type="submission" date="2018-08" db="EMBL/GenBank/DDBJ databases">
        <authorList>
            <person name="Im W.T."/>
        </authorList>
    </citation>
    <scope>NUCLEOTIDE SEQUENCE [LARGE SCALE GENOMIC DNA]</scope>
    <source>
        <strain evidence="4">LA-28</strain>
    </source>
</reference>
<dbReference type="Pfam" id="PF13669">
    <property type="entry name" value="Glyoxalase_4"/>
    <property type="match status" value="1"/>
</dbReference>
<dbReference type="GO" id="GO:0046491">
    <property type="term" value="P:L-methylmalonyl-CoA metabolic process"/>
    <property type="evidence" value="ECO:0007669"/>
    <property type="project" value="TreeGrafter"/>
</dbReference>
<dbReference type="Proteomes" id="UP000262379">
    <property type="component" value="Unassembled WGS sequence"/>
</dbReference>
<sequence length="179" mass="19928">MTGKSNRGLPGLRGAEHIGITVPDFDDAVDFFVRVIGCEFILDGGEYADPDFMERQIGVDRSSRFRWGFVRCKAGPNFEIFEYVAPDQEQAPPRNSDIGGHHIAFYVDDIDAAIAHLREQGVTVLGEIQHIESGPAKGSLWVYFLAPWGLQMELVSYPDGKGASDSPARRLWHPARPDR</sequence>
<proteinExistence type="predicted"/>
<keyword evidence="4" id="KW-1185">Reference proteome</keyword>
<keyword evidence="1" id="KW-0479">Metal-binding</keyword>
<dbReference type="PANTHER" id="PTHR43048">
    <property type="entry name" value="METHYLMALONYL-COA EPIMERASE"/>
    <property type="match status" value="1"/>
</dbReference>
<evidence type="ECO:0000313" key="4">
    <source>
        <dbReference type="Proteomes" id="UP000262379"/>
    </source>
</evidence>
<dbReference type="RefSeq" id="WP_116625045.1">
    <property type="nucleotide sequence ID" value="NZ_QURN01000014.1"/>
</dbReference>
<evidence type="ECO:0000256" key="1">
    <source>
        <dbReference type="ARBA" id="ARBA00022723"/>
    </source>
</evidence>
<dbReference type="EMBL" id="QURN01000014">
    <property type="protein sequence ID" value="RFC65673.1"/>
    <property type="molecule type" value="Genomic_DNA"/>
</dbReference>
<gene>
    <name evidence="3" type="ORF">DY251_16660</name>
</gene>
<dbReference type="InterPro" id="IPR029068">
    <property type="entry name" value="Glyas_Bleomycin-R_OHBP_Dase"/>
</dbReference>